<feature type="region of interest" description="Disordered" evidence="1">
    <location>
        <begin position="177"/>
        <end position="224"/>
    </location>
</feature>
<feature type="compositionally biased region" description="Low complexity" evidence="1">
    <location>
        <begin position="92"/>
        <end position="101"/>
    </location>
</feature>
<evidence type="ECO:0000256" key="1">
    <source>
        <dbReference type="SAM" id="MobiDB-lite"/>
    </source>
</evidence>
<feature type="region of interest" description="Disordered" evidence="1">
    <location>
        <begin position="1"/>
        <end position="40"/>
    </location>
</feature>
<evidence type="ECO:0000313" key="3">
    <source>
        <dbReference type="EMBL" id="KIJ42352.1"/>
    </source>
</evidence>
<name>A0A0C9TIQ0_SPHS4</name>
<feature type="compositionally biased region" description="Low complexity" evidence="1">
    <location>
        <begin position="13"/>
        <end position="40"/>
    </location>
</feature>
<evidence type="ECO:0000313" key="2">
    <source>
        <dbReference type="EMBL" id="KIJ29418.1"/>
    </source>
</evidence>
<feature type="compositionally biased region" description="Low complexity" evidence="1">
    <location>
        <begin position="179"/>
        <end position="192"/>
    </location>
</feature>
<feature type="compositionally biased region" description="Basic residues" evidence="1">
    <location>
        <begin position="321"/>
        <end position="334"/>
    </location>
</feature>
<feature type="compositionally biased region" description="Polar residues" evidence="1">
    <location>
        <begin position="102"/>
        <end position="111"/>
    </location>
</feature>
<feature type="region of interest" description="Disordered" evidence="1">
    <location>
        <begin position="309"/>
        <end position="334"/>
    </location>
</feature>
<reference evidence="2 4" key="1">
    <citation type="submission" date="2014-06" db="EMBL/GenBank/DDBJ databases">
        <title>Evolutionary Origins and Diversification of the Mycorrhizal Mutualists.</title>
        <authorList>
            <consortium name="DOE Joint Genome Institute"/>
            <consortium name="Mycorrhizal Genomics Consortium"/>
            <person name="Kohler A."/>
            <person name="Kuo A."/>
            <person name="Nagy L.G."/>
            <person name="Floudas D."/>
            <person name="Copeland A."/>
            <person name="Barry K.W."/>
            <person name="Cichocki N."/>
            <person name="Veneault-Fourrey C."/>
            <person name="LaButti K."/>
            <person name="Lindquist E.A."/>
            <person name="Lipzen A."/>
            <person name="Lundell T."/>
            <person name="Morin E."/>
            <person name="Murat C."/>
            <person name="Riley R."/>
            <person name="Ohm R."/>
            <person name="Sun H."/>
            <person name="Tunlid A."/>
            <person name="Henrissat B."/>
            <person name="Grigoriev I.V."/>
            <person name="Hibbett D.S."/>
            <person name="Martin F."/>
        </authorList>
    </citation>
    <scope>NUCLEOTIDE SEQUENCE [LARGE SCALE GENOMIC DNA]</scope>
    <source>
        <strain evidence="2 4">SS14</strain>
    </source>
</reference>
<dbReference type="EMBL" id="KN837283">
    <property type="protein sequence ID" value="KIJ29418.1"/>
    <property type="molecule type" value="Genomic_DNA"/>
</dbReference>
<dbReference type="EMBL" id="KN837130">
    <property type="protein sequence ID" value="KIJ42352.1"/>
    <property type="molecule type" value="Genomic_DNA"/>
</dbReference>
<dbReference type="HOGENOM" id="CLU_832004_0_0_1"/>
<keyword evidence="4" id="KW-1185">Reference proteome</keyword>
<feature type="region of interest" description="Disordered" evidence="1">
    <location>
        <begin position="91"/>
        <end position="111"/>
    </location>
</feature>
<dbReference type="AlphaFoldDB" id="A0A0C9TIQ0"/>
<evidence type="ECO:0000313" key="4">
    <source>
        <dbReference type="Proteomes" id="UP000054279"/>
    </source>
</evidence>
<dbReference type="Proteomes" id="UP000054279">
    <property type="component" value="Unassembled WGS sequence"/>
</dbReference>
<organism evidence="2 4">
    <name type="scientific">Sphaerobolus stellatus (strain SS14)</name>
    <dbReference type="NCBI Taxonomy" id="990650"/>
    <lineage>
        <taxon>Eukaryota</taxon>
        <taxon>Fungi</taxon>
        <taxon>Dikarya</taxon>
        <taxon>Basidiomycota</taxon>
        <taxon>Agaricomycotina</taxon>
        <taxon>Agaricomycetes</taxon>
        <taxon>Phallomycetidae</taxon>
        <taxon>Geastrales</taxon>
        <taxon>Sphaerobolaceae</taxon>
        <taxon>Sphaerobolus</taxon>
    </lineage>
</organism>
<sequence>MVRSGVRPPPIDVVAATSAMSSSSSSPSSPSSFTSSRSVSPVSSASSIISNLYETGLIQIHPPQCHTEDYHDALQYSDLIEFDDFDLDFESSESTSSSSSSNKHNTPPYSLPSSPAFTVSPISPTFAGLTHITFADSGIEQADSNSFMFIPVTWISSDHIGDDESHFLCAGYSKGAQWSSSPTSPSHPSHTSGSRKSKQPLLPSSPFDRDWPPPPSPTIPCSPFQSSGYSPYISPIPSPQQSGFGLGFGGGEYLTAGDFSMFLSKFPVPPLDRPAVPPCRPQSPRSSRPSEDIRIHVQDENSVPCAAQALDDAASSSTGRRQSRLWNRRARIVS</sequence>
<protein>
    <submittedName>
        <fullName evidence="2">Unplaced genomic scaffold SPHSTscaffold_208, whole genome shotgun sequence</fullName>
    </submittedName>
</protein>
<gene>
    <name evidence="3" type="ORF">M422DRAFT_31323</name>
    <name evidence="2" type="ORF">M422DRAFT_36944</name>
</gene>
<accession>A0A0C9TIQ0</accession>
<feature type="region of interest" description="Disordered" evidence="1">
    <location>
        <begin position="271"/>
        <end position="292"/>
    </location>
</feature>
<proteinExistence type="predicted"/>
<feature type="compositionally biased region" description="Pro residues" evidence="1">
    <location>
        <begin position="271"/>
        <end position="281"/>
    </location>
</feature>